<gene>
    <name evidence="9" type="ORF">EDD79_100447</name>
</gene>
<protein>
    <submittedName>
        <fullName evidence="9">Chemotaxis protein MotB</fullName>
    </submittedName>
</protein>
<dbReference type="PANTHER" id="PTHR30329">
    <property type="entry name" value="STATOR ELEMENT OF FLAGELLAR MOTOR COMPLEX"/>
    <property type="match status" value="1"/>
</dbReference>
<evidence type="ECO:0000256" key="2">
    <source>
        <dbReference type="ARBA" id="ARBA00008914"/>
    </source>
</evidence>
<comment type="similarity">
    <text evidence="2">Belongs to the MotB family.</text>
</comment>
<dbReference type="InterPro" id="IPR006665">
    <property type="entry name" value="OmpA-like"/>
</dbReference>
<reference evidence="9 10" key="1">
    <citation type="submission" date="2019-03" db="EMBL/GenBank/DDBJ databases">
        <title>Genomic Encyclopedia of Type Strains, Phase IV (KMG-IV): sequencing the most valuable type-strain genomes for metagenomic binning, comparative biology and taxonomic classification.</title>
        <authorList>
            <person name="Goeker M."/>
        </authorList>
    </citation>
    <scope>NUCLEOTIDE SEQUENCE [LARGE SCALE GENOMIC DNA]</scope>
    <source>
        <strain evidence="9 10">DSM 100013</strain>
    </source>
</reference>
<dbReference type="OrthoDB" id="9815217at2"/>
<dbReference type="Pfam" id="PF00691">
    <property type="entry name" value="OmpA"/>
    <property type="match status" value="1"/>
</dbReference>
<name>A0A4R2TSH9_9FIRM</name>
<dbReference type="PANTHER" id="PTHR30329:SF21">
    <property type="entry name" value="LIPOPROTEIN YIAD-RELATED"/>
    <property type="match status" value="1"/>
</dbReference>
<dbReference type="AlphaFoldDB" id="A0A4R2TSH9"/>
<dbReference type="InterPro" id="IPR036737">
    <property type="entry name" value="OmpA-like_sf"/>
</dbReference>
<dbReference type="CDD" id="cd07185">
    <property type="entry name" value="OmpA_C-like"/>
    <property type="match status" value="1"/>
</dbReference>
<dbReference type="SUPFAM" id="SSF103088">
    <property type="entry name" value="OmpA-like"/>
    <property type="match status" value="1"/>
</dbReference>
<evidence type="ECO:0000256" key="5">
    <source>
        <dbReference type="ARBA" id="ARBA00022989"/>
    </source>
</evidence>
<dbReference type="InterPro" id="IPR050330">
    <property type="entry name" value="Bact_OuterMem_StrucFunc"/>
</dbReference>
<dbReference type="InterPro" id="IPR025713">
    <property type="entry name" value="MotB-like_N_dom"/>
</dbReference>
<evidence type="ECO:0000256" key="1">
    <source>
        <dbReference type="ARBA" id="ARBA00004162"/>
    </source>
</evidence>
<comment type="subcellular location">
    <subcellularLocation>
        <location evidence="1">Cell membrane</location>
        <topology evidence="1">Single-pass membrane protein</topology>
    </subcellularLocation>
</comment>
<evidence type="ECO:0000256" key="7">
    <source>
        <dbReference type="PROSITE-ProRule" id="PRU00473"/>
    </source>
</evidence>
<dbReference type="Proteomes" id="UP000295504">
    <property type="component" value="Unassembled WGS sequence"/>
</dbReference>
<organism evidence="9 10">
    <name type="scientific">Serpentinicella alkaliphila</name>
    <dbReference type="NCBI Taxonomy" id="1734049"/>
    <lineage>
        <taxon>Bacteria</taxon>
        <taxon>Bacillati</taxon>
        <taxon>Bacillota</taxon>
        <taxon>Clostridia</taxon>
        <taxon>Peptostreptococcales</taxon>
        <taxon>Natronincolaceae</taxon>
        <taxon>Serpentinicella</taxon>
    </lineage>
</organism>
<evidence type="ECO:0000256" key="3">
    <source>
        <dbReference type="ARBA" id="ARBA00022475"/>
    </source>
</evidence>
<evidence type="ECO:0000256" key="6">
    <source>
        <dbReference type="ARBA" id="ARBA00023136"/>
    </source>
</evidence>
<evidence type="ECO:0000256" key="4">
    <source>
        <dbReference type="ARBA" id="ARBA00022692"/>
    </source>
</evidence>
<evidence type="ECO:0000259" key="8">
    <source>
        <dbReference type="PROSITE" id="PS51123"/>
    </source>
</evidence>
<keyword evidence="5" id="KW-1133">Transmembrane helix</keyword>
<dbReference type="EMBL" id="SLYC01000004">
    <property type="protein sequence ID" value="TCQ05866.1"/>
    <property type="molecule type" value="Genomic_DNA"/>
</dbReference>
<proteinExistence type="inferred from homology"/>
<comment type="caution">
    <text evidence="9">The sequence shown here is derived from an EMBL/GenBank/DDBJ whole genome shotgun (WGS) entry which is preliminary data.</text>
</comment>
<dbReference type="Pfam" id="PF13677">
    <property type="entry name" value="MotB_plug"/>
    <property type="match status" value="1"/>
</dbReference>
<keyword evidence="10" id="KW-1185">Reference proteome</keyword>
<dbReference type="Gene3D" id="3.30.1330.60">
    <property type="entry name" value="OmpA-like domain"/>
    <property type="match status" value="1"/>
</dbReference>
<evidence type="ECO:0000313" key="9">
    <source>
        <dbReference type="EMBL" id="TCQ05866.1"/>
    </source>
</evidence>
<dbReference type="GO" id="GO:0005886">
    <property type="term" value="C:plasma membrane"/>
    <property type="evidence" value="ECO:0007669"/>
    <property type="project" value="UniProtKB-SubCell"/>
</dbReference>
<accession>A0A4R2TSH9</accession>
<dbReference type="RefSeq" id="WP_132847603.1">
    <property type="nucleotide sequence ID" value="NZ_CP058648.1"/>
</dbReference>
<dbReference type="PROSITE" id="PS51123">
    <property type="entry name" value="OMPA_2"/>
    <property type="match status" value="1"/>
</dbReference>
<keyword evidence="3" id="KW-1003">Cell membrane</keyword>
<evidence type="ECO:0000313" key="10">
    <source>
        <dbReference type="Proteomes" id="UP000295504"/>
    </source>
</evidence>
<feature type="domain" description="OmpA-like" evidence="8">
    <location>
        <begin position="118"/>
        <end position="243"/>
    </location>
</feature>
<sequence>MARRKSSDDEAKKGAPEWMTTYGDMVTLLLCFFVLLFAFSEVDAKKFDAFIQSFQGSLGVLDSGLTIEQSDYISEAMLHDLTTKQQEELEDFRKLKERLDEFLQDRNLDADILISLETRGLVVRFQDNVLFDPGDARLKSESEKILLEIAEFMQLPEYEEKNIRVEGHTDTVPTGNNSKYETNWELSTTRATNVVRYLSEKVGLRPERFTASGFSEYHPVAPNDTRENKAKNRRVDIVILRTEFIAPSPDLN</sequence>
<keyword evidence="6 7" id="KW-0472">Membrane</keyword>
<keyword evidence="4" id="KW-0812">Transmembrane</keyword>